<proteinExistence type="predicted"/>
<feature type="non-terminal residue" evidence="3">
    <location>
        <position position="574"/>
    </location>
</feature>
<dbReference type="EMBL" id="KN832573">
    <property type="protein sequence ID" value="KII83902.1"/>
    <property type="molecule type" value="Genomic_DNA"/>
</dbReference>
<evidence type="ECO:0000259" key="2">
    <source>
        <dbReference type="Pfam" id="PF20231"/>
    </source>
</evidence>
<name>A0A0C9SQL0_PLICR</name>
<protein>
    <recommendedName>
        <fullName evidence="2">DUF6589 domain-containing protein</fullName>
    </recommendedName>
</protein>
<evidence type="ECO:0000313" key="4">
    <source>
        <dbReference type="Proteomes" id="UP000053263"/>
    </source>
</evidence>
<evidence type="ECO:0000256" key="1">
    <source>
        <dbReference type="SAM" id="MobiDB-lite"/>
    </source>
</evidence>
<dbReference type="InterPro" id="IPR046496">
    <property type="entry name" value="DUF6589"/>
</dbReference>
<dbReference type="AlphaFoldDB" id="A0A0C9SQL0"/>
<dbReference type="Proteomes" id="UP000053263">
    <property type="component" value="Unassembled WGS sequence"/>
</dbReference>
<evidence type="ECO:0000313" key="3">
    <source>
        <dbReference type="EMBL" id="KII83902.1"/>
    </source>
</evidence>
<dbReference type="Pfam" id="PF20231">
    <property type="entry name" value="DUF6589"/>
    <property type="match status" value="1"/>
</dbReference>
<dbReference type="HOGENOM" id="CLU_006728_0_0_1"/>
<feature type="non-terminal residue" evidence="3">
    <location>
        <position position="1"/>
    </location>
</feature>
<keyword evidence="4" id="KW-1185">Reference proteome</keyword>
<reference evidence="3 4" key="1">
    <citation type="submission" date="2014-06" db="EMBL/GenBank/DDBJ databases">
        <title>Evolutionary Origins and Diversification of the Mycorrhizal Mutualists.</title>
        <authorList>
            <consortium name="DOE Joint Genome Institute"/>
            <consortium name="Mycorrhizal Genomics Consortium"/>
            <person name="Kohler A."/>
            <person name="Kuo A."/>
            <person name="Nagy L.G."/>
            <person name="Floudas D."/>
            <person name="Copeland A."/>
            <person name="Barry K.W."/>
            <person name="Cichocki N."/>
            <person name="Veneault-Fourrey C."/>
            <person name="LaButti K."/>
            <person name="Lindquist E.A."/>
            <person name="Lipzen A."/>
            <person name="Lundell T."/>
            <person name="Morin E."/>
            <person name="Murat C."/>
            <person name="Riley R."/>
            <person name="Ohm R."/>
            <person name="Sun H."/>
            <person name="Tunlid A."/>
            <person name="Henrissat B."/>
            <person name="Grigoriev I.V."/>
            <person name="Hibbett D.S."/>
            <person name="Martin F."/>
        </authorList>
    </citation>
    <scope>NUCLEOTIDE SEQUENCE [LARGE SCALE GENOMIC DNA]</scope>
    <source>
        <strain evidence="3 4">FD-325 SS-3</strain>
    </source>
</reference>
<feature type="domain" description="DUF6589" evidence="2">
    <location>
        <begin position="65"/>
        <end position="511"/>
    </location>
</feature>
<feature type="compositionally biased region" description="Low complexity" evidence="1">
    <location>
        <begin position="341"/>
        <end position="355"/>
    </location>
</feature>
<sequence>GRDPTTVGIIRLDNVQNYLLQRDRRIGRENKLNIGIAATYFEAEGVDVEAFDLDDKRRCLADSPRKDLDVHKLLGLLDNEHIEMVGVLQWLYVLVHRIPELAHMKSHVSMLYRTRAAKQPLPVKATKTRPLAASGMNETINTELKEALTDFFGQLGQSKDDFLRRLFAVGGDGLTYEKFLLLKEYLQFHENEFESLETLEPVLEWWHMEWTDLNRIFENHWGTPLSRDPSTLGHSAAKIGRKTPPNLKKVDYYSGVELAYLVLDVRMLDCWRVYFGQDDIFTYFTHLASTKALPPFEDLEGAALKLYRAYTSSRAQYRAMSPDAGGSNRWSSSKKAKSMTKKNASSKTKASAPTTDEPFTGDRVLARSIAFMRDTMISREAAFATAEGDVGRLYEMVKVMLFTFAGSSHNKYCTYLLETITNLEYECSPELRKALLQISLVNLTGKAGHFSAGDFVQEYFNRLLEAIGEKKGLEYGADFIRNVVSRNLHHMARLKNEWTDGVGLTARSARHADPNANAEIRALLKEYRERELHSRRPGRSIEDTDVDDFQRGLESLRSGKLKKWITRTTRSRGL</sequence>
<dbReference type="OrthoDB" id="3256296at2759"/>
<organism evidence="3 4">
    <name type="scientific">Plicaturopsis crispa FD-325 SS-3</name>
    <dbReference type="NCBI Taxonomy" id="944288"/>
    <lineage>
        <taxon>Eukaryota</taxon>
        <taxon>Fungi</taxon>
        <taxon>Dikarya</taxon>
        <taxon>Basidiomycota</taxon>
        <taxon>Agaricomycotina</taxon>
        <taxon>Agaricomycetes</taxon>
        <taxon>Agaricomycetidae</taxon>
        <taxon>Amylocorticiales</taxon>
        <taxon>Amylocorticiaceae</taxon>
        <taxon>Plicatura</taxon>
        <taxon>Plicaturopsis crispa</taxon>
    </lineage>
</organism>
<accession>A0A0C9SQL0</accession>
<feature type="region of interest" description="Disordered" evidence="1">
    <location>
        <begin position="319"/>
        <end position="359"/>
    </location>
</feature>
<gene>
    <name evidence="3" type="ORF">PLICRDRAFT_58707</name>
</gene>